<dbReference type="EMBL" id="SIHI01000003">
    <property type="protein sequence ID" value="TWT55554.1"/>
    <property type="molecule type" value="Genomic_DNA"/>
</dbReference>
<dbReference type="OrthoDB" id="291981at2"/>
<gene>
    <name evidence="1" type="ORF">KOR42_26810</name>
</gene>
<evidence type="ECO:0000313" key="1">
    <source>
        <dbReference type="EMBL" id="TWT55554.1"/>
    </source>
</evidence>
<reference evidence="1 2" key="1">
    <citation type="submission" date="2019-02" db="EMBL/GenBank/DDBJ databases">
        <title>Deep-cultivation of Planctomycetes and their phenomic and genomic characterization uncovers novel biology.</title>
        <authorList>
            <person name="Wiegand S."/>
            <person name="Jogler M."/>
            <person name="Boedeker C."/>
            <person name="Pinto D."/>
            <person name="Vollmers J."/>
            <person name="Rivas-Marin E."/>
            <person name="Kohn T."/>
            <person name="Peeters S.H."/>
            <person name="Heuer A."/>
            <person name="Rast P."/>
            <person name="Oberbeckmann S."/>
            <person name="Bunk B."/>
            <person name="Jeske O."/>
            <person name="Meyerdierks A."/>
            <person name="Storesund J.E."/>
            <person name="Kallscheuer N."/>
            <person name="Luecker S."/>
            <person name="Lage O.M."/>
            <person name="Pohl T."/>
            <person name="Merkel B.J."/>
            <person name="Hornburger P."/>
            <person name="Mueller R.-W."/>
            <person name="Bruemmer F."/>
            <person name="Labrenz M."/>
            <person name="Spormann A.M."/>
            <person name="Op Den Camp H."/>
            <person name="Overmann J."/>
            <person name="Amann R."/>
            <person name="Jetten M.S.M."/>
            <person name="Mascher T."/>
            <person name="Medema M.H."/>
            <person name="Devos D.P."/>
            <person name="Kaster A.-K."/>
            <person name="Ovreas L."/>
            <person name="Rohde M."/>
            <person name="Galperin M.Y."/>
            <person name="Jogler C."/>
        </authorList>
    </citation>
    <scope>NUCLEOTIDE SEQUENCE [LARGE SCALE GENOMIC DNA]</scope>
    <source>
        <strain evidence="1 2">KOR42</strain>
    </source>
</reference>
<name>A0A5C5WX70_9PLAN</name>
<evidence type="ECO:0000313" key="2">
    <source>
        <dbReference type="Proteomes" id="UP000317243"/>
    </source>
</evidence>
<organism evidence="1 2">
    <name type="scientific">Thalassoglobus neptunius</name>
    <dbReference type="NCBI Taxonomy" id="1938619"/>
    <lineage>
        <taxon>Bacteria</taxon>
        <taxon>Pseudomonadati</taxon>
        <taxon>Planctomycetota</taxon>
        <taxon>Planctomycetia</taxon>
        <taxon>Planctomycetales</taxon>
        <taxon>Planctomycetaceae</taxon>
        <taxon>Thalassoglobus</taxon>
    </lineage>
</organism>
<dbReference type="RefSeq" id="WP_146510208.1">
    <property type="nucleotide sequence ID" value="NZ_SIHI01000003.1"/>
</dbReference>
<keyword evidence="2" id="KW-1185">Reference proteome</keyword>
<accession>A0A5C5WX70</accession>
<dbReference type="AlphaFoldDB" id="A0A5C5WX70"/>
<sequence>MRPLRSLVNASVLACLCCSVWTPYGNNLAADDGVESSSVIPIRRSTINEQKLSLNVETIEEGTSSRRVRNAAIAQFPIQKLTPHGQQSALGILDDLTLFRRLPVIEFEVDPQVYDFFADRPDVAVSIWRAMDISKVELDRKSPTVFETNTNDGTQGTVEVLLRDAENYIVVCRGEFKSPALSSPIQAVAMMHLRPTFTPKGVRHQVDLYVSLPSDAIALIAKLISPISNRIADRNFEEISLFVKMMSVAMTRQPGWVEAVASRLEGVSEEDRGALLQTTAEVYVNACREEQRATGAAPTLEGILPPQMTEAKP</sequence>
<dbReference type="Proteomes" id="UP000317243">
    <property type="component" value="Unassembled WGS sequence"/>
</dbReference>
<proteinExistence type="predicted"/>
<comment type="caution">
    <text evidence="1">The sequence shown here is derived from an EMBL/GenBank/DDBJ whole genome shotgun (WGS) entry which is preliminary data.</text>
</comment>
<protein>
    <submittedName>
        <fullName evidence="1">Uncharacterized protein</fullName>
    </submittedName>
</protein>